<accession>A0A4Y2KLG0</accession>
<feature type="region of interest" description="Disordered" evidence="1">
    <location>
        <begin position="35"/>
        <end position="65"/>
    </location>
</feature>
<evidence type="ECO:0000256" key="1">
    <source>
        <dbReference type="SAM" id="MobiDB-lite"/>
    </source>
</evidence>
<reference evidence="2 3" key="1">
    <citation type="journal article" date="2019" name="Sci. Rep.">
        <title>Orb-weaving spider Araneus ventricosus genome elucidates the spidroin gene catalogue.</title>
        <authorList>
            <person name="Kono N."/>
            <person name="Nakamura H."/>
            <person name="Ohtoshi R."/>
            <person name="Moran D.A.P."/>
            <person name="Shinohara A."/>
            <person name="Yoshida Y."/>
            <person name="Fujiwara M."/>
            <person name="Mori M."/>
            <person name="Tomita M."/>
            <person name="Arakawa K."/>
        </authorList>
    </citation>
    <scope>NUCLEOTIDE SEQUENCE [LARGE SCALE GENOMIC DNA]</scope>
</reference>
<organism evidence="2 3">
    <name type="scientific">Araneus ventricosus</name>
    <name type="common">Orbweaver spider</name>
    <name type="synonym">Epeira ventricosa</name>
    <dbReference type="NCBI Taxonomy" id="182803"/>
    <lineage>
        <taxon>Eukaryota</taxon>
        <taxon>Metazoa</taxon>
        <taxon>Ecdysozoa</taxon>
        <taxon>Arthropoda</taxon>
        <taxon>Chelicerata</taxon>
        <taxon>Arachnida</taxon>
        <taxon>Araneae</taxon>
        <taxon>Araneomorphae</taxon>
        <taxon>Entelegynae</taxon>
        <taxon>Araneoidea</taxon>
        <taxon>Araneidae</taxon>
        <taxon>Araneus</taxon>
    </lineage>
</organism>
<dbReference type="Gene3D" id="2.30.31.10">
    <property type="entry name" value="Transcriptional Coactivator Pc4, Chain A"/>
    <property type="match status" value="1"/>
</dbReference>
<keyword evidence="3" id="KW-1185">Reference proteome</keyword>
<dbReference type="Proteomes" id="UP000499080">
    <property type="component" value="Unassembled WGS sequence"/>
</dbReference>
<gene>
    <name evidence="2" type="ORF">AVEN_19012_1</name>
</gene>
<sequence length="164" mass="18178">MKRSLLNHCDVPSKHQKGVRFETFDFCEWDIAASQPASPTSEPASQPATPSTHRSPPPATPTSLMPDGYIHLGDDMMLDVAEFLGCLKVHLRHYVVKNNHYIPIRTGIAISPNHWQVLSDSISTLILESPHACLMIELKLFFSVTGTSVSFNICSTTTQKRVCS</sequence>
<evidence type="ECO:0000313" key="3">
    <source>
        <dbReference type="Proteomes" id="UP000499080"/>
    </source>
</evidence>
<proteinExistence type="predicted"/>
<comment type="caution">
    <text evidence="2">The sequence shown here is derived from an EMBL/GenBank/DDBJ whole genome shotgun (WGS) entry which is preliminary data.</text>
</comment>
<feature type="compositionally biased region" description="Polar residues" evidence="1">
    <location>
        <begin position="35"/>
        <end position="54"/>
    </location>
</feature>
<evidence type="ECO:0000313" key="2">
    <source>
        <dbReference type="EMBL" id="GBN02397.1"/>
    </source>
</evidence>
<name>A0A4Y2KLG0_ARAVE</name>
<dbReference type="InterPro" id="IPR009044">
    <property type="entry name" value="ssDNA-bd_transcriptional_reg"/>
</dbReference>
<dbReference type="SUPFAM" id="SSF54447">
    <property type="entry name" value="ssDNA-binding transcriptional regulator domain"/>
    <property type="match status" value="1"/>
</dbReference>
<dbReference type="GO" id="GO:0006355">
    <property type="term" value="P:regulation of DNA-templated transcription"/>
    <property type="evidence" value="ECO:0007669"/>
    <property type="project" value="InterPro"/>
</dbReference>
<dbReference type="EMBL" id="BGPR01004698">
    <property type="protein sequence ID" value="GBN02397.1"/>
    <property type="molecule type" value="Genomic_DNA"/>
</dbReference>
<dbReference type="GO" id="GO:0003677">
    <property type="term" value="F:DNA binding"/>
    <property type="evidence" value="ECO:0007669"/>
    <property type="project" value="InterPro"/>
</dbReference>
<dbReference type="AlphaFoldDB" id="A0A4Y2KLG0"/>
<protein>
    <submittedName>
        <fullName evidence="2">Uncharacterized protein</fullName>
    </submittedName>
</protein>